<organism evidence="13 14">
    <name type="scientific">Corynebacterium choanae</name>
    <dbReference type="NCBI Taxonomy" id="1862358"/>
    <lineage>
        <taxon>Bacteria</taxon>
        <taxon>Bacillati</taxon>
        <taxon>Actinomycetota</taxon>
        <taxon>Actinomycetes</taxon>
        <taxon>Mycobacteriales</taxon>
        <taxon>Corynebacteriaceae</taxon>
        <taxon>Corynebacterium</taxon>
    </lineage>
</organism>
<reference evidence="13 14" key="1">
    <citation type="submission" date="2018-11" db="EMBL/GenBank/DDBJ databases">
        <authorList>
            <person name="Kleinhagauer T."/>
            <person name="Glaeser S.P."/>
            <person name="Spergser J."/>
            <person name="Ruckert C."/>
            <person name="Kaempfer P."/>
            <person name="Busse H.-J."/>
        </authorList>
    </citation>
    <scope>NUCLEOTIDE SEQUENCE [LARGE SCALE GENOMIC DNA]</scope>
    <source>
        <strain evidence="13 14">200CH</strain>
    </source>
</reference>
<evidence type="ECO:0000313" key="13">
    <source>
        <dbReference type="EMBL" id="AZA13636.1"/>
    </source>
</evidence>
<proteinExistence type="inferred from homology"/>
<dbReference type="AlphaFoldDB" id="A0A3G6J6Q1"/>
<accession>A0A3G6J6Q1</accession>
<gene>
    <name evidence="10 13" type="primary">ppc</name>
    <name evidence="13" type="ORF">CCHOA_06185</name>
</gene>
<protein>
    <recommendedName>
        <fullName evidence="5 10">Phosphoenolpyruvate carboxylase</fullName>
        <shortName evidence="10">PEPC</shortName>
        <shortName evidence="10">PEPCase</shortName>
        <ecNumber evidence="4 10">4.1.1.31</ecNumber>
    </recommendedName>
</protein>
<sequence>MNDQLRQDIRHLGRILGEVIAEQEGQEMFDLVETCRQAAFEITMGDGELSLLTDVIADRSADELLTVVRAFSHFALLVNLAEDLHDDANRLSSLAAGDPPKDSTLAATWAKLDAAQLDPATVATALVNPQVAPVLTAHPTETRRRTVFDVQKDITDYMVQRHAWLGQEDNARAAGQLAHLDTAIRRRMTVLWQTALIRVARPRIEDEVEVGLRYYTLSLLETIPRVNHDVYRELSHRYGQDHAPAAMIQPGSWIGGDHDGNPYVTAATVNYATTRAAHTVLKYYTRQLHELEHELSLSDRLTKVTDDLAALAERGHNNVPSRVDEPYRRAVHGMRGRMIATQAALIGTDSVEGSWYAVHEPYPDAAAFAADLAVVERSLRSTHDDLIADDRLAKIQAAVASFGFHLYSLDLRQNSESFEQVIAEMFRQAQVTEDYAGLGEAEKLQLLLAECTNPRPLLGAHRPALSEPVERELAIVAAARDAVQRFGSAMVPHCIISMAQSVTDILEPMVLLKEYGLITVDEQGQLHGEIDIIPLFETIEDLQAGSRILQQLWDIPQYRAYLAGRGDLQEVMLGYSDSNKDGGYFAANWALYDAEIAIVATAKANRIGLRFFHGRGGTVGRGGGPSYDAILAQPAGAVRGSVRITEQGEIISAKYGSPKSARRNLEALVSATIEASLLSGEPRDDRRDAIEIMRAISELSQQKYASLVHDDPGFIQYFTTSTPLAEIGSLNIGSRPATRKQTNTVSDLRAIPWVLSWSQSRVMLPGWYGVGTALSQWIDGDDAKLQRLQQLSTTWPFFNSVLSNMAQVMSKADMRLARLYANLVPDREVGDRIYGQIVDEYTLTREMFQQITGRESLLADNPELQRSARKRFPYLLPLNCIQQEMLRRYRDGATDDSVAAVIVLTMNGLSTALRNSG</sequence>
<dbReference type="OrthoDB" id="9768133at2"/>
<dbReference type="Proteomes" id="UP000269019">
    <property type="component" value="Chromosome"/>
</dbReference>
<dbReference type="InterPro" id="IPR033129">
    <property type="entry name" value="PEPCASE_His_AS"/>
</dbReference>
<evidence type="ECO:0000256" key="2">
    <source>
        <dbReference type="ARBA" id="ARBA00003670"/>
    </source>
</evidence>
<comment type="subunit">
    <text evidence="10">Homotetramer.</text>
</comment>
<keyword evidence="13" id="KW-0670">Pyruvate</keyword>
<dbReference type="PROSITE" id="PS00781">
    <property type="entry name" value="PEPCASE_1"/>
    <property type="match status" value="1"/>
</dbReference>
<dbReference type="GO" id="GO:0008964">
    <property type="term" value="F:phosphoenolpyruvate carboxylase activity"/>
    <property type="evidence" value="ECO:0007669"/>
    <property type="project" value="UniProtKB-UniRule"/>
</dbReference>
<keyword evidence="8 10" id="KW-0120">Carbon dioxide fixation</keyword>
<dbReference type="SUPFAM" id="SSF51621">
    <property type="entry name" value="Phosphoenolpyruvate/pyruvate domain"/>
    <property type="match status" value="1"/>
</dbReference>
<evidence type="ECO:0000256" key="6">
    <source>
        <dbReference type="ARBA" id="ARBA00022842"/>
    </source>
</evidence>
<dbReference type="GO" id="GO:0005829">
    <property type="term" value="C:cytosol"/>
    <property type="evidence" value="ECO:0007669"/>
    <property type="project" value="TreeGrafter"/>
</dbReference>
<dbReference type="NCBIfam" id="NF000584">
    <property type="entry name" value="PRK00009.1"/>
    <property type="match status" value="1"/>
</dbReference>
<dbReference type="PANTHER" id="PTHR30523">
    <property type="entry name" value="PHOSPHOENOLPYRUVATE CARBOXYLASE"/>
    <property type="match status" value="1"/>
</dbReference>
<evidence type="ECO:0000256" key="8">
    <source>
        <dbReference type="ARBA" id="ARBA00023300"/>
    </source>
</evidence>
<comment type="catalytic activity">
    <reaction evidence="9 10">
        <text>oxaloacetate + phosphate = phosphoenolpyruvate + hydrogencarbonate</text>
        <dbReference type="Rhea" id="RHEA:28370"/>
        <dbReference type="ChEBI" id="CHEBI:16452"/>
        <dbReference type="ChEBI" id="CHEBI:17544"/>
        <dbReference type="ChEBI" id="CHEBI:43474"/>
        <dbReference type="ChEBI" id="CHEBI:58702"/>
        <dbReference type="EC" id="4.1.1.31"/>
    </reaction>
</comment>
<evidence type="ECO:0000313" key="14">
    <source>
        <dbReference type="Proteomes" id="UP000269019"/>
    </source>
</evidence>
<comment type="function">
    <text evidence="2 10">Forms oxaloacetate, a four-carbon dicarboxylic acid source for the tricarboxylic acid cycle.</text>
</comment>
<evidence type="ECO:0000256" key="5">
    <source>
        <dbReference type="ARBA" id="ARBA00022419"/>
    </source>
</evidence>
<dbReference type="GO" id="GO:0006099">
    <property type="term" value="P:tricarboxylic acid cycle"/>
    <property type="evidence" value="ECO:0007669"/>
    <property type="project" value="InterPro"/>
</dbReference>
<dbReference type="InterPro" id="IPR022805">
    <property type="entry name" value="PEP_COase_bac/pln-type"/>
</dbReference>
<dbReference type="GO" id="GO:0015977">
    <property type="term" value="P:carbon fixation"/>
    <property type="evidence" value="ECO:0007669"/>
    <property type="project" value="UniProtKB-UniRule"/>
</dbReference>
<dbReference type="EC" id="4.1.1.31" evidence="4 10"/>
<dbReference type="GO" id="GO:0006107">
    <property type="term" value="P:oxaloacetate metabolic process"/>
    <property type="evidence" value="ECO:0007669"/>
    <property type="project" value="UniProtKB-UniRule"/>
</dbReference>
<dbReference type="PROSITE" id="PS00393">
    <property type="entry name" value="PEPCASE_2"/>
    <property type="match status" value="1"/>
</dbReference>
<keyword evidence="14" id="KW-1185">Reference proteome</keyword>
<evidence type="ECO:0000256" key="7">
    <source>
        <dbReference type="ARBA" id="ARBA00023239"/>
    </source>
</evidence>
<dbReference type="InterPro" id="IPR021135">
    <property type="entry name" value="PEP_COase"/>
</dbReference>
<evidence type="ECO:0000256" key="10">
    <source>
        <dbReference type="HAMAP-Rule" id="MF_00595"/>
    </source>
</evidence>
<dbReference type="PRINTS" id="PR00150">
    <property type="entry name" value="PEPCARBXLASE"/>
</dbReference>
<evidence type="ECO:0000256" key="3">
    <source>
        <dbReference type="ARBA" id="ARBA00008346"/>
    </source>
</evidence>
<keyword evidence="7 10" id="KW-0456">Lyase</keyword>
<evidence type="ECO:0000256" key="9">
    <source>
        <dbReference type="ARBA" id="ARBA00048995"/>
    </source>
</evidence>
<dbReference type="PANTHER" id="PTHR30523:SF6">
    <property type="entry name" value="PHOSPHOENOLPYRUVATE CARBOXYLASE"/>
    <property type="match status" value="1"/>
</dbReference>
<comment type="similarity">
    <text evidence="3 10">Belongs to the PEPCase type 1 family.</text>
</comment>
<feature type="active site" evidence="10 11">
    <location>
        <position position="138"/>
    </location>
</feature>
<evidence type="ECO:0000256" key="12">
    <source>
        <dbReference type="PROSITE-ProRule" id="PRU10112"/>
    </source>
</evidence>
<evidence type="ECO:0000256" key="1">
    <source>
        <dbReference type="ARBA" id="ARBA00001946"/>
    </source>
</evidence>
<name>A0A3G6J6Q1_9CORY</name>
<dbReference type="Pfam" id="PF00311">
    <property type="entry name" value="PEPcase"/>
    <property type="match status" value="1"/>
</dbReference>
<comment type="cofactor">
    <cofactor evidence="1 10">
        <name>Mg(2+)</name>
        <dbReference type="ChEBI" id="CHEBI:18420"/>
    </cofactor>
</comment>
<dbReference type="KEGG" id="ccho:CCHOA_06185"/>
<dbReference type="GO" id="GO:0000287">
    <property type="term" value="F:magnesium ion binding"/>
    <property type="evidence" value="ECO:0007669"/>
    <property type="project" value="UniProtKB-UniRule"/>
</dbReference>
<dbReference type="RefSeq" id="WP_123927983.1">
    <property type="nucleotide sequence ID" value="NZ_CP033896.1"/>
</dbReference>
<keyword evidence="6 10" id="KW-0460">Magnesium</keyword>
<dbReference type="InterPro" id="IPR015813">
    <property type="entry name" value="Pyrv/PenolPyrv_kinase-like_dom"/>
</dbReference>
<dbReference type="Gene3D" id="1.20.1440.90">
    <property type="entry name" value="Phosphoenolpyruvate/pyruvate domain"/>
    <property type="match status" value="1"/>
</dbReference>
<dbReference type="InterPro" id="IPR018129">
    <property type="entry name" value="PEP_COase_Lys_AS"/>
</dbReference>
<evidence type="ECO:0000256" key="4">
    <source>
        <dbReference type="ARBA" id="ARBA00012305"/>
    </source>
</evidence>
<dbReference type="EMBL" id="CP033896">
    <property type="protein sequence ID" value="AZA13636.1"/>
    <property type="molecule type" value="Genomic_DNA"/>
</dbReference>
<feature type="active site" evidence="10 12">
    <location>
        <position position="580"/>
    </location>
</feature>
<evidence type="ECO:0000256" key="11">
    <source>
        <dbReference type="PROSITE-ProRule" id="PRU10111"/>
    </source>
</evidence>
<dbReference type="HAMAP" id="MF_00595">
    <property type="entry name" value="PEPcase_type1"/>
    <property type="match status" value="1"/>
</dbReference>